<dbReference type="InterPro" id="IPR012337">
    <property type="entry name" value="RNaseH-like_sf"/>
</dbReference>
<dbReference type="AlphaFoldDB" id="A0A396C5W5"/>
<gene>
    <name evidence="2" type="ORF">DW228_06700</name>
</gene>
<dbReference type="Gene3D" id="3.30.420.10">
    <property type="entry name" value="Ribonuclease H-like superfamily/Ribonuclease H"/>
    <property type="match status" value="1"/>
</dbReference>
<accession>A0A396C5W5</accession>
<dbReference type="Pfam" id="PF13456">
    <property type="entry name" value="RVT_3"/>
    <property type="match status" value="1"/>
</dbReference>
<evidence type="ECO:0000313" key="2">
    <source>
        <dbReference type="EMBL" id="RHH14483.1"/>
    </source>
</evidence>
<evidence type="ECO:0000259" key="1">
    <source>
        <dbReference type="Pfam" id="PF13456"/>
    </source>
</evidence>
<proteinExistence type="predicted"/>
<name>A0A396C5W5_BACFG</name>
<sequence length="139" mass="15579">MAILLSNSPHRPSVGIVTDAAHSIKNKVTQYRGIDLRNGQELFYENLGNKTVNIGEFLGVVAAIKYIIETGYTPRTIYTDSMTAISWVNNKKTASNKRQPDLIRAEIFLKVMDAEIASINIIHWNTNEWGEIPADFGLE</sequence>
<evidence type="ECO:0000313" key="3">
    <source>
        <dbReference type="Proteomes" id="UP000266644"/>
    </source>
</evidence>
<organism evidence="2 3">
    <name type="scientific">Bacteroides fragilis</name>
    <dbReference type="NCBI Taxonomy" id="817"/>
    <lineage>
        <taxon>Bacteria</taxon>
        <taxon>Pseudomonadati</taxon>
        <taxon>Bacteroidota</taxon>
        <taxon>Bacteroidia</taxon>
        <taxon>Bacteroidales</taxon>
        <taxon>Bacteroidaceae</taxon>
        <taxon>Bacteroides</taxon>
    </lineage>
</organism>
<dbReference type="SUPFAM" id="SSF53098">
    <property type="entry name" value="Ribonuclease H-like"/>
    <property type="match status" value="1"/>
</dbReference>
<dbReference type="InterPro" id="IPR036397">
    <property type="entry name" value="RNaseH_sf"/>
</dbReference>
<dbReference type="EMBL" id="QRJE01000008">
    <property type="protein sequence ID" value="RHH14483.1"/>
    <property type="molecule type" value="Genomic_DNA"/>
</dbReference>
<dbReference type="GO" id="GO:0004523">
    <property type="term" value="F:RNA-DNA hybrid ribonuclease activity"/>
    <property type="evidence" value="ECO:0007669"/>
    <property type="project" value="InterPro"/>
</dbReference>
<dbReference type="GO" id="GO:0003676">
    <property type="term" value="F:nucleic acid binding"/>
    <property type="evidence" value="ECO:0007669"/>
    <property type="project" value="InterPro"/>
</dbReference>
<protein>
    <submittedName>
        <fullName evidence="2">Ribonuclease H</fullName>
    </submittedName>
</protein>
<dbReference type="InterPro" id="IPR002156">
    <property type="entry name" value="RNaseH_domain"/>
</dbReference>
<reference evidence="2 3" key="1">
    <citation type="submission" date="2018-08" db="EMBL/GenBank/DDBJ databases">
        <title>A genome reference for cultivated species of the human gut microbiota.</title>
        <authorList>
            <person name="Zou Y."/>
            <person name="Xue W."/>
            <person name="Luo G."/>
        </authorList>
    </citation>
    <scope>NUCLEOTIDE SEQUENCE [LARGE SCALE GENOMIC DNA]</scope>
    <source>
        <strain evidence="2 3">AM18-6</strain>
    </source>
</reference>
<feature type="domain" description="RNase H type-1" evidence="1">
    <location>
        <begin position="48"/>
        <end position="103"/>
    </location>
</feature>
<dbReference type="Proteomes" id="UP000266644">
    <property type="component" value="Unassembled WGS sequence"/>
</dbReference>
<dbReference type="RefSeq" id="WP_122330131.1">
    <property type="nucleotide sequence ID" value="NZ_JAQDYY010000001.1"/>
</dbReference>
<comment type="caution">
    <text evidence="2">The sequence shown here is derived from an EMBL/GenBank/DDBJ whole genome shotgun (WGS) entry which is preliminary data.</text>
</comment>